<accession>A0ABT1ST72</accession>
<gene>
    <name evidence="1" type="ORF">NE675_08615</name>
</gene>
<dbReference type="RefSeq" id="WP_062412445.1">
    <property type="nucleotide sequence ID" value="NZ_JAJCIO010000006.1"/>
</dbReference>
<sequence length="520" mass="58850">MSVQALLFDTRSIQKYIFSGNRLKTNIGASYIVEHIFDDVLVKEILTDPAFGLGTVDRESWKTRTEPLRELPAPCYVAYIGGGNALILFKEEVADCRKAIVTAFTKALLVRYPGLKTGVAMGPLDLSENFEDAMKKLYGQLKENQNNVFPTVNIPYTGLTLPCEVNGEAADFYDDTHLMVQEGSPRFFSQEVRAKTAAAAEANDDLHRRFKDHLKGYQFPMELDRLGQRETESDIAIIHIDGNQMGKKFSDCKSLHERGRLSYQVRKNTEDTFAALLDSIVAEYDSYGDFLDLEEGVLPIRPLILGGDDITFICPARLALTYTRRFMMTLNQYFASCAGIAILPTAYPFFRGYKLAEQACDAAKIPSRGKKSSNESSKEESMKSSCWLDFVILHGEQAPKLDQIRQSEYKGHFGNMHFGPYRVDDDGGEHALTQLLSCTRQFTTMPVNKVKELRFTAQKGKEDIRIYLEQLKHMGLRLPHVDGWERFEEAVWDKKSGAAAYQTPYVDAIEIMDYFVPELQ</sequence>
<reference evidence="1 2" key="1">
    <citation type="submission" date="2022-06" db="EMBL/GenBank/DDBJ databases">
        <title>Isolation of gut microbiota from human fecal samples.</title>
        <authorList>
            <person name="Pamer E.G."/>
            <person name="Barat B."/>
            <person name="Waligurski E."/>
            <person name="Medina S."/>
            <person name="Paddock L."/>
            <person name="Mostad J."/>
        </authorList>
    </citation>
    <scope>NUCLEOTIDE SEQUENCE [LARGE SCALE GENOMIC DNA]</scope>
    <source>
        <strain evidence="1 2">DFI.1.1</strain>
    </source>
</reference>
<comment type="caution">
    <text evidence="1">The sequence shown here is derived from an EMBL/GenBank/DDBJ whole genome shotgun (WGS) entry which is preliminary data.</text>
</comment>
<dbReference type="EMBL" id="JANGEW010000015">
    <property type="protein sequence ID" value="MCQ5343081.1"/>
    <property type="molecule type" value="Genomic_DNA"/>
</dbReference>
<dbReference type="InterPro" id="IPR043128">
    <property type="entry name" value="Rev_trsase/Diguanyl_cyclase"/>
</dbReference>
<dbReference type="Gene3D" id="3.30.70.270">
    <property type="match status" value="1"/>
</dbReference>
<protein>
    <recommendedName>
        <fullName evidence="3">GGDEF domain-containing protein</fullName>
    </recommendedName>
</protein>
<organism evidence="1 2">
    <name type="scientific">Megasphaera massiliensis</name>
    <dbReference type="NCBI Taxonomy" id="1232428"/>
    <lineage>
        <taxon>Bacteria</taxon>
        <taxon>Bacillati</taxon>
        <taxon>Bacillota</taxon>
        <taxon>Negativicutes</taxon>
        <taxon>Veillonellales</taxon>
        <taxon>Veillonellaceae</taxon>
        <taxon>Megasphaera</taxon>
    </lineage>
</organism>
<evidence type="ECO:0008006" key="3">
    <source>
        <dbReference type="Google" id="ProtNLM"/>
    </source>
</evidence>
<proteinExistence type="predicted"/>
<evidence type="ECO:0000313" key="1">
    <source>
        <dbReference type="EMBL" id="MCQ5343081.1"/>
    </source>
</evidence>
<name>A0ABT1ST72_9FIRM</name>
<dbReference type="Proteomes" id="UP001206692">
    <property type="component" value="Unassembled WGS sequence"/>
</dbReference>
<keyword evidence="2" id="KW-1185">Reference proteome</keyword>
<evidence type="ECO:0000313" key="2">
    <source>
        <dbReference type="Proteomes" id="UP001206692"/>
    </source>
</evidence>